<name>A0A5N0V2W2_9PSEU</name>
<protein>
    <submittedName>
        <fullName evidence="3">TIGR03620 family F420-dependent LLM class oxidoreductase</fullName>
    </submittedName>
</protein>
<dbReference type="Proteomes" id="UP000319769">
    <property type="component" value="Unassembled WGS sequence"/>
</dbReference>
<keyword evidence="1" id="KW-0560">Oxidoreductase</keyword>
<dbReference type="Gene3D" id="3.20.20.30">
    <property type="entry name" value="Luciferase-like domain"/>
    <property type="match status" value="1"/>
</dbReference>
<evidence type="ECO:0000256" key="1">
    <source>
        <dbReference type="ARBA" id="ARBA00023002"/>
    </source>
</evidence>
<comment type="caution">
    <text evidence="3">The sequence shown here is derived from an EMBL/GenBank/DDBJ whole genome shotgun (WGS) entry which is preliminary data.</text>
</comment>
<dbReference type="SUPFAM" id="SSF51679">
    <property type="entry name" value="Bacterial luciferase-like"/>
    <property type="match status" value="1"/>
</dbReference>
<dbReference type="InterPro" id="IPR036661">
    <property type="entry name" value="Luciferase-like_sf"/>
</dbReference>
<reference evidence="3" key="1">
    <citation type="submission" date="2019-09" db="EMBL/GenBank/DDBJ databases">
        <authorList>
            <person name="Teo W.F.A."/>
            <person name="Duangmal K."/>
        </authorList>
    </citation>
    <scope>NUCLEOTIDE SEQUENCE [LARGE SCALE GENOMIC DNA]</scope>
    <source>
        <strain evidence="3">K81G1</strain>
    </source>
</reference>
<sequence length="288" mass="31373">MRGKVGVWLYGARLTDAGEEREQLRRIDRLGYESAWIGEQVGGKDAMARSAIALAATERLTIGTGIANLWARPAPTMQAGGRTLAEAFPGRFVLGIGIGHPFQAESLGEQYRKPLTLMKNYLSRMDEEAALNPPARPFRRVLGAIGPKMLALSRDAADGAHPFFMPLAHTVSAREILGPDKLLVPHQTVLLEPDPRRAREIARPFVRFVLTEGASAYPKAWRDFGYDLDGTSDRLVDAAVAWGDEEAIAKRVREQLDAGADQVLITPLADTLTGTADQLERLAPALLG</sequence>
<keyword evidence="4" id="KW-1185">Reference proteome</keyword>
<dbReference type="InterPro" id="IPR050564">
    <property type="entry name" value="F420-G6PD/mer"/>
</dbReference>
<gene>
    <name evidence="3" type="ORF">FPZ12_020460</name>
</gene>
<feature type="domain" description="Luciferase-like" evidence="2">
    <location>
        <begin position="15"/>
        <end position="262"/>
    </location>
</feature>
<evidence type="ECO:0000313" key="3">
    <source>
        <dbReference type="EMBL" id="KAA9159469.1"/>
    </source>
</evidence>
<dbReference type="OrthoDB" id="4760590at2"/>
<dbReference type="NCBIfam" id="TIGR03620">
    <property type="entry name" value="F420_MSMEG_4141"/>
    <property type="match status" value="1"/>
</dbReference>
<proteinExistence type="predicted"/>
<accession>A0A5N0V2W2</accession>
<evidence type="ECO:0000313" key="4">
    <source>
        <dbReference type="Proteomes" id="UP000319769"/>
    </source>
</evidence>
<dbReference type="RefSeq" id="WP_144747319.1">
    <property type="nucleotide sequence ID" value="NZ_VMNW02000029.1"/>
</dbReference>
<dbReference type="Pfam" id="PF00296">
    <property type="entry name" value="Bac_luciferase"/>
    <property type="match status" value="1"/>
</dbReference>
<dbReference type="AlphaFoldDB" id="A0A5N0V2W2"/>
<dbReference type="GO" id="GO:0016705">
    <property type="term" value="F:oxidoreductase activity, acting on paired donors, with incorporation or reduction of molecular oxygen"/>
    <property type="evidence" value="ECO:0007669"/>
    <property type="project" value="InterPro"/>
</dbReference>
<dbReference type="EMBL" id="VMNW02000029">
    <property type="protein sequence ID" value="KAA9159469.1"/>
    <property type="molecule type" value="Genomic_DNA"/>
</dbReference>
<dbReference type="PANTHER" id="PTHR43244">
    <property type="match status" value="1"/>
</dbReference>
<evidence type="ECO:0000259" key="2">
    <source>
        <dbReference type="Pfam" id="PF00296"/>
    </source>
</evidence>
<dbReference type="PANTHER" id="PTHR43244:SF1">
    <property type="entry name" value="5,10-METHYLENETETRAHYDROMETHANOPTERIN REDUCTASE"/>
    <property type="match status" value="1"/>
</dbReference>
<organism evidence="3 4">
    <name type="scientific">Amycolatopsis acidicola</name>
    <dbReference type="NCBI Taxonomy" id="2596893"/>
    <lineage>
        <taxon>Bacteria</taxon>
        <taxon>Bacillati</taxon>
        <taxon>Actinomycetota</taxon>
        <taxon>Actinomycetes</taxon>
        <taxon>Pseudonocardiales</taxon>
        <taxon>Pseudonocardiaceae</taxon>
        <taxon>Amycolatopsis</taxon>
    </lineage>
</organism>
<dbReference type="InterPro" id="IPR019922">
    <property type="entry name" value="Lucif-like_OxRdatse_MSMEG_4141"/>
</dbReference>
<dbReference type="InterPro" id="IPR011251">
    <property type="entry name" value="Luciferase-like_dom"/>
</dbReference>